<evidence type="ECO:0000313" key="3">
    <source>
        <dbReference type="Proteomes" id="UP000200980"/>
    </source>
</evidence>
<organism evidence="2 3">
    <name type="scientific">Bombella intestini</name>
    <dbReference type="NCBI Taxonomy" id="1539051"/>
    <lineage>
        <taxon>Bacteria</taxon>
        <taxon>Pseudomonadati</taxon>
        <taxon>Pseudomonadota</taxon>
        <taxon>Alphaproteobacteria</taxon>
        <taxon>Acetobacterales</taxon>
        <taxon>Acetobacteraceae</taxon>
        <taxon>Bombella</taxon>
    </lineage>
</organism>
<evidence type="ECO:0000313" key="2">
    <source>
        <dbReference type="EMBL" id="OOL18924.1"/>
    </source>
</evidence>
<feature type="compositionally biased region" description="Low complexity" evidence="1">
    <location>
        <begin position="265"/>
        <end position="278"/>
    </location>
</feature>
<proteinExistence type="predicted"/>
<gene>
    <name evidence="2" type="ORF">AL01_04125</name>
</gene>
<reference evidence="2 3" key="1">
    <citation type="journal article" date="2016" name="PLoS ONE">
        <title>Whole-Genome Sequence Analysis of Bombella intestini LMG 28161T, a Novel Acetic Acid Bacterium Isolated from the Crop of a Red-Tailed Bumble Bee, Bombus lapidarius.</title>
        <authorList>
            <person name="Li L."/>
            <person name="Illeghems K."/>
            <person name="Van Kerrebroeck S."/>
            <person name="Borremans W."/>
            <person name="Cleenwerck I."/>
            <person name="Smagghe G."/>
            <person name="De Vuyst L."/>
            <person name="Vandamme P."/>
        </authorList>
    </citation>
    <scope>NUCLEOTIDE SEQUENCE [LARGE SCALE GENOMIC DNA]</scope>
    <source>
        <strain evidence="2 3">R-52487</strain>
    </source>
</reference>
<accession>A0A1S8GQD0</accession>
<evidence type="ECO:0000256" key="1">
    <source>
        <dbReference type="SAM" id="MobiDB-lite"/>
    </source>
</evidence>
<comment type="caution">
    <text evidence="2">The sequence shown here is derived from an EMBL/GenBank/DDBJ whole genome shotgun (WGS) entry which is preliminary data.</text>
</comment>
<sequence length="289" mass="31275">MSQKKILILPNYNKNPEIPVLVQENPNESWKISDYRSEIPSDLPKGASRGIPNSIVGQNNRDGFVLGRIIRRNIPVVFLACHAGQDNTGRTVFLTLVSTGPTSSLNSEEPTLHIPENILSSLENDLKALVPDDQFPALKKAISTLNSRGDAASQAALQKMWNNFQTKRQYQYFTSVSFQGASAYPPDSEFACFGGAGGQGSPLAEGAGKAKYLVSAIVLLICFIILVRQCSSPQDNTPHPPHNTRQSKNDAPIAQPSLETVAQNEASTSSVATVETTTDTPPLKEDNSL</sequence>
<dbReference type="AlphaFoldDB" id="A0A1S8GQD0"/>
<dbReference type="RefSeq" id="WP_077396157.1">
    <property type="nucleotide sequence ID" value="NZ_JATM01000002.1"/>
</dbReference>
<dbReference type="Proteomes" id="UP000200980">
    <property type="component" value="Unassembled WGS sequence"/>
</dbReference>
<dbReference type="STRING" id="1539051.AL01_04125"/>
<name>A0A1S8GQD0_9PROT</name>
<dbReference type="EMBL" id="JATM01000002">
    <property type="protein sequence ID" value="OOL18924.1"/>
    <property type="molecule type" value="Genomic_DNA"/>
</dbReference>
<feature type="region of interest" description="Disordered" evidence="1">
    <location>
        <begin position="233"/>
        <end position="289"/>
    </location>
</feature>
<keyword evidence="3" id="KW-1185">Reference proteome</keyword>
<protein>
    <submittedName>
        <fullName evidence="2">Uncharacterized protein</fullName>
    </submittedName>
</protein>